<protein>
    <submittedName>
        <fullName evidence="1">Uncharacterized protein</fullName>
    </submittedName>
</protein>
<name>A0A1B6VZA4_9NEIS</name>
<organism evidence="1 2">
    <name type="scientific">Eikenella halliae</name>
    <dbReference type="NCBI Taxonomy" id="1795832"/>
    <lineage>
        <taxon>Bacteria</taxon>
        <taxon>Pseudomonadati</taxon>
        <taxon>Pseudomonadota</taxon>
        <taxon>Betaproteobacteria</taxon>
        <taxon>Neisseriales</taxon>
        <taxon>Neisseriaceae</taxon>
        <taxon>Eikenella</taxon>
    </lineage>
</organism>
<dbReference type="STRING" id="1795832.A7Q00_05075"/>
<dbReference type="EMBL" id="LXSQ01000013">
    <property type="protein sequence ID" value="OAM43541.1"/>
    <property type="molecule type" value="Genomic_DNA"/>
</dbReference>
<gene>
    <name evidence="1" type="ORF">A7Q00_05075</name>
</gene>
<keyword evidence="2" id="KW-1185">Reference proteome</keyword>
<evidence type="ECO:0000313" key="2">
    <source>
        <dbReference type="Proteomes" id="UP000077726"/>
    </source>
</evidence>
<accession>A0A1B6VZA4</accession>
<dbReference type="RefSeq" id="WP_064089533.1">
    <property type="nucleotide sequence ID" value="NZ_LXSQ01000013.1"/>
</dbReference>
<evidence type="ECO:0000313" key="1">
    <source>
        <dbReference type="EMBL" id="OAM43541.1"/>
    </source>
</evidence>
<dbReference type="Proteomes" id="UP000077726">
    <property type="component" value="Unassembled WGS sequence"/>
</dbReference>
<proteinExistence type="predicted"/>
<sequence>MGHTEKRSVAEFYRDYETTIENHIGNPDSEIFDGVRAILIGNKIKLGQAVTEQERLYWEQGMSNR</sequence>
<dbReference type="AlphaFoldDB" id="A0A1B6VZA4"/>
<reference evidence="2" key="1">
    <citation type="submission" date="2016-05" db="EMBL/GenBank/DDBJ databases">
        <title>Draft genome of Corynebacterium afermentans subsp. afermentans LCDC 88199T.</title>
        <authorList>
            <person name="Bernier A.-M."/>
            <person name="Bernard K."/>
        </authorList>
    </citation>
    <scope>NUCLEOTIDE SEQUENCE [LARGE SCALE GENOMIC DNA]</scope>
    <source>
        <strain evidence="2">NML130454</strain>
    </source>
</reference>
<comment type="caution">
    <text evidence="1">The sequence shown here is derived from an EMBL/GenBank/DDBJ whole genome shotgun (WGS) entry which is preliminary data.</text>
</comment>